<accession>A0A9Q5VBT5</accession>
<reference evidence="5 6" key="1">
    <citation type="submission" date="2019-04" db="EMBL/GenBank/DDBJ databases">
        <title>Complete genome sequencing of Piscirickettsia salmonis strain Psal-009.</title>
        <authorList>
            <person name="Schober I."/>
            <person name="Bunk B."/>
            <person name="Sproer C."/>
            <person name="Carril G.P."/>
            <person name="Riedel T."/>
            <person name="Flores-Herrera P.A."/>
            <person name="Nourdin-Galindo G."/>
            <person name="Marshall S.H."/>
            <person name="Overmann J."/>
        </authorList>
    </citation>
    <scope>NUCLEOTIDE SEQUENCE [LARGE SCALE GENOMIC DNA]</scope>
    <source>
        <strain evidence="5 6">Psal-009</strain>
    </source>
</reference>
<dbReference type="Proteomes" id="UP000422232">
    <property type="component" value="Chromosome"/>
</dbReference>
<dbReference type="PROSITE" id="PS50994">
    <property type="entry name" value="INTEGRASE"/>
    <property type="match status" value="1"/>
</dbReference>
<proteinExistence type="predicted"/>
<dbReference type="GO" id="GO:0015074">
    <property type="term" value="P:DNA integration"/>
    <property type="evidence" value="ECO:0007669"/>
    <property type="project" value="InterPro"/>
</dbReference>
<keyword evidence="3" id="KW-0233">DNA recombination</keyword>
<name>A0A9Q5VBT5_PISSA</name>
<keyword evidence="1" id="KW-0815">Transposition</keyword>
<dbReference type="NCBIfam" id="NF033587">
    <property type="entry name" value="transpos_IS6"/>
    <property type="match status" value="1"/>
</dbReference>
<keyword evidence="4" id="KW-1133">Transmembrane helix</keyword>
<dbReference type="PANTHER" id="PTHR35528:SF3">
    <property type="entry name" value="BLL1675 PROTEIN"/>
    <property type="match status" value="1"/>
</dbReference>
<dbReference type="InterPro" id="IPR001584">
    <property type="entry name" value="Integrase_cat-core"/>
</dbReference>
<dbReference type="InterPro" id="IPR052183">
    <property type="entry name" value="IS_Transposase"/>
</dbReference>
<keyword evidence="4" id="KW-0812">Transmembrane</keyword>
<dbReference type="Pfam" id="PF13610">
    <property type="entry name" value="DDE_Tnp_IS240"/>
    <property type="match status" value="1"/>
</dbReference>
<dbReference type="InterPro" id="IPR032874">
    <property type="entry name" value="DDE_dom"/>
</dbReference>
<evidence type="ECO:0000256" key="2">
    <source>
        <dbReference type="ARBA" id="ARBA00023125"/>
    </source>
</evidence>
<evidence type="ECO:0000256" key="1">
    <source>
        <dbReference type="ARBA" id="ARBA00022578"/>
    </source>
</evidence>
<keyword evidence="6" id="KW-1185">Reference proteome</keyword>
<keyword evidence="2" id="KW-0238">DNA-binding</keyword>
<dbReference type="GO" id="GO:0032196">
    <property type="term" value="P:transposition"/>
    <property type="evidence" value="ECO:0007669"/>
    <property type="project" value="UniProtKB-KW"/>
</dbReference>
<evidence type="ECO:0000313" key="6">
    <source>
        <dbReference type="Proteomes" id="UP000422232"/>
    </source>
</evidence>
<protein>
    <submittedName>
        <fullName evidence="5">Integrase core domain protein</fullName>
    </submittedName>
</protein>
<dbReference type="AlphaFoldDB" id="A0A9Q5VBT5"/>
<evidence type="ECO:0000256" key="4">
    <source>
        <dbReference type="SAM" id="Phobius"/>
    </source>
</evidence>
<dbReference type="PANTHER" id="PTHR35528">
    <property type="entry name" value="BLL1675 PROTEIN"/>
    <property type="match status" value="1"/>
</dbReference>
<sequence>MINFSGRHFKKDLIMMAIRWYIAYTLSYRDIEELMAERGIQVDHSTIHRWVVEYTPQLEGRFKKRYKRQPGASWRLDETYIKIKGQWYYLYRAIDKHGDTIDFSLSEHRDEAAAYDFLKKATASSNVIPDKIVIDKSGANMAGITMFNYLLFTLVLWSMMIGIIQIKYLNNIIEQDHRPVKKKMNAALRFKSVQGAKATIAGVELYRMLKKKQMHCHHDKAAYEQFYLLAA</sequence>
<gene>
    <name evidence="5" type="ORF">Psal009_00368</name>
</gene>
<evidence type="ECO:0000256" key="3">
    <source>
        <dbReference type="ARBA" id="ARBA00023172"/>
    </source>
</evidence>
<dbReference type="EMBL" id="CP038908">
    <property type="protein sequence ID" value="QGO04500.1"/>
    <property type="molecule type" value="Genomic_DNA"/>
</dbReference>
<dbReference type="RefSeq" id="WP_016212019.1">
    <property type="nucleotide sequence ID" value="NZ_CP013761.1"/>
</dbReference>
<keyword evidence="4" id="KW-0472">Membrane</keyword>
<evidence type="ECO:0000313" key="5">
    <source>
        <dbReference type="EMBL" id="QGO04500.1"/>
    </source>
</evidence>
<dbReference type="GeneID" id="66742550"/>
<dbReference type="InterPro" id="IPR047930">
    <property type="entry name" value="Transpos_IS6"/>
</dbReference>
<feature type="transmembrane region" description="Helical" evidence="4">
    <location>
        <begin position="146"/>
        <end position="166"/>
    </location>
</feature>
<dbReference type="GO" id="GO:0003677">
    <property type="term" value="F:DNA binding"/>
    <property type="evidence" value="ECO:0007669"/>
    <property type="project" value="UniProtKB-KW"/>
</dbReference>
<organism evidence="5 6">
    <name type="scientific">Piscirickettsia salmonis</name>
    <dbReference type="NCBI Taxonomy" id="1238"/>
    <lineage>
        <taxon>Bacteria</taxon>
        <taxon>Pseudomonadati</taxon>
        <taxon>Pseudomonadota</taxon>
        <taxon>Gammaproteobacteria</taxon>
        <taxon>Thiotrichales</taxon>
        <taxon>Piscirickettsiaceae</taxon>
        <taxon>Piscirickettsia</taxon>
    </lineage>
</organism>
<dbReference type="GO" id="GO:0006310">
    <property type="term" value="P:DNA recombination"/>
    <property type="evidence" value="ECO:0007669"/>
    <property type="project" value="UniProtKB-KW"/>
</dbReference>